<keyword evidence="3" id="KW-1185">Reference proteome</keyword>
<name>A0A8H6G427_9LECA</name>
<evidence type="ECO:0000313" key="2">
    <source>
        <dbReference type="EMBL" id="KAF6240005.1"/>
    </source>
</evidence>
<sequence>MLPGIQFSLICLQLWLQLHTAFALSTIPLTNPSLSLMKNPAASNFSKPTYPQLHIQLPARTDIPPTSSDIFPIPNIDLVLSFSVFGPILEISELNELLTRAQDDIQTLISRHGADLLTPDDEYAPWHTGDIALEVYKVTTDGRLTLGQFRSLIEGLGLYMIKGKRSREAKFRLLRKGEISLTSLAGGDIWLIGPDGGSESSVAVGDTDQPYRPAVATHLPVEN</sequence>
<feature type="chain" id="PRO_5034003221" evidence="1">
    <location>
        <begin position="24"/>
        <end position="223"/>
    </location>
</feature>
<dbReference type="GeneID" id="59283287"/>
<comment type="caution">
    <text evidence="2">The sequence shown here is derived from an EMBL/GenBank/DDBJ whole genome shotgun (WGS) entry which is preliminary data.</text>
</comment>
<dbReference type="Proteomes" id="UP000578531">
    <property type="component" value="Unassembled WGS sequence"/>
</dbReference>
<accession>A0A8H6G427</accession>
<reference evidence="2 3" key="1">
    <citation type="journal article" date="2020" name="Genomics">
        <title>Complete, high-quality genomes from long-read metagenomic sequencing of two wolf lichen thalli reveals enigmatic genome architecture.</title>
        <authorList>
            <person name="McKenzie S.K."/>
            <person name="Walston R.F."/>
            <person name="Allen J.L."/>
        </authorList>
    </citation>
    <scope>NUCLEOTIDE SEQUENCE [LARGE SCALE GENOMIC DNA]</scope>
    <source>
        <strain evidence="2">WasteWater2</strain>
    </source>
</reference>
<proteinExistence type="predicted"/>
<evidence type="ECO:0000256" key="1">
    <source>
        <dbReference type="SAM" id="SignalP"/>
    </source>
</evidence>
<feature type="signal peptide" evidence="1">
    <location>
        <begin position="1"/>
        <end position="23"/>
    </location>
</feature>
<keyword evidence="1" id="KW-0732">Signal</keyword>
<dbReference type="RefSeq" id="XP_037169274.1">
    <property type="nucleotide sequence ID" value="XM_037303552.1"/>
</dbReference>
<dbReference type="AlphaFoldDB" id="A0A8H6G427"/>
<dbReference type="OrthoDB" id="10418754at2759"/>
<protein>
    <submittedName>
        <fullName evidence="2">Uncharacterized protein</fullName>
    </submittedName>
</protein>
<evidence type="ECO:0000313" key="3">
    <source>
        <dbReference type="Proteomes" id="UP000578531"/>
    </source>
</evidence>
<organism evidence="2 3">
    <name type="scientific">Letharia columbiana</name>
    <dbReference type="NCBI Taxonomy" id="112416"/>
    <lineage>
        <taxon>Eukaryota</taxon>
        <taxon>Fungi</taxon>
        <taxon>Dikarya</taxon>
        <taxon>Ascomycota</taxon>
        <taxon>Pezizomycotina</taxon>
        <taxon>Lecanoromycetes</taxon>
        <taxon>OSLEUM clade</taxon>
        <taxon>Lecanoromycetidae</taxon>
        <taxon>Lecanorales</taxon>
        <taxon>Lecanorineae</taxon>
        <taxon>Parmeliaceae</taxon>
        <taxon>Letharia</taxon>
    </lineage>
</organism>
<dbReference type="EMBL" id="JACCJC010000004">
    <property type="protein sequence ID" value="KAF6240005.1"/>
    <property type="molecule type" value="Genomic_DNA"/>
</dbReference>
<gene>
    <name evidence="2" type="ORF">HO173_001613</name>
</gene>